<keyword evidence="2 4" id="KW-1133">Transmembrane helix</keyword>
<dbReference type="RefSeq" id="WP_091984219.1">
    <property type="nucleotide sequence ID" value="NZ_FOLO01000017.1"/>
</dbReference>
<evidence type="ECO:0000313" key="7">
    <source>
        <dbReference type="Proteomes" id="UP000198862"/>
    </source>
</evidence>
<dbReference type="SUPFAM" id="SSF103473">
    <property type="entry name" value="MFS general substrate transporter"/>
    <property type="match status" value="1"/>
</dbReference>
<feature type="transmembrane region" description="Helical" evidence="4">
    <location>
        <begin position="129"/>
        <end position="151"/>
    </location>
</feature>
<sequence>MNKNVLILALCQGLITTGNIMLVTVTALIGQQLSPSESWITLPVATQSLGLLLATIPASLIMAKIGRKNGFTLGNAIGIIGILCAVYALEQSLFSLFCFATGLIGIAIGFATLYRFAAIEANPQNPSRAISFIMASGIIAAFLGPNLAIWVEKSFPSINFSNTFIALAGLYILAIILLQFVSFSRTPLEHDEGPSRKLKTILLQPKFIIAVSAAMVSFTLMNLLMTATPLAMHRHGFDFNESAFVIQWHVLGMFVPSLFTGKLIEKWGPVNIILIGALLIAACILINLQGLSHNHFLFALFLLGVGWNFMFISATQMVSSTYKNSEKAKSQAANEFLVFSMVTLSSLSAGWLESSLGWQTLNFISIIPLTIIFIGLIYYQKHIYNKPVSIS</sequence>
<dbReference type="AlphaFoldDB" id="A0A1I1M0L9"/>
<feature type="transmembrane region" description="Helical" evidence="4">
    <location>
        <begin position="207"/>
        <end position="225"/>
    </location>
</feature>
<feature type="transmembrane region" description="Helical" evidence="4">
    <location>
        <begin position="163"/>
        <end position="186"/>
    </location>
</feature>
<dbReference type="GO" id="GO:0022857">
    <property type="term" value="F:transmembrane transporter activity"/>
    <property type="evidence" value="ECO:0007669"/>
    <property type="project" value="InterPro"/>
</dbReference>
<dbReference type="PANTHER" id="PTHR23534">
    <property type="entry name" value="MFS PERMEASE"/>
    <property type="match status" value="1"/>
</dbReference>
<dbReference type="Proteomes" id="UP000198862">
    <property type="component" value="Unassembled WGS sequence"/>
</dbReference>
<dbReference type="InterPro" id="IPR011701">
    <property type="entry name" value="MFS"/>
</dbReference>
<feature type="domain" description="Major facilitator superfamily (MFS) profile" evidence="5">
    <location>
        <begin position="205"/>
        <end position="391"/>
    </location>
</feature>
<protein>
    <submittedName>
        <fullName evidence="6">Predicted arabinose efflux permease, MFS family</fullName>
    </submittedName>
</protein>
<feature type="transmembrane region" description="Helical" evidence="4">
    <location>
        <begin position="94"/>
        <end position="117"/>
    </location>
</feature>
<feature type="transmembrane region" description="Helical" evidence="4">
    <location>
        <begin position="358"/>
        <end position="379"/>
    </location>
</feature>
<dbReference type="Pfam" id="PF07690">
    <property type="entry name" value="MFS_1"/>
    <property type="match status" value="1"/>
</dbReference>
<dbReference type="InterPro" id="IPR020846">
    <property type="entry name" value="MFS_dom"/>
</dbReference>
<feature type="transmembrane region" description="Helical" evidence="4">
    <location>
        <begin position="245"/>
        <end position="264"/>
    </location>
</feature>
<feature type="transmembrane region" description="Helical" evidence="4">
    <location>
        <begin position="271"/>
        <end position="290"/>
    </location>
</feature>
<evidence type="ECO:0000313" key="6">
    <source>
        <dbReference type="EMBL" id="SFC76113.1"/>
    </source>
</evidence>
<proteinExistence type="predicted"/>
<keyword evidence="1 4" id="KW-0812">Transmembrane</keyword>
<evidence type="ECO:0000256" key="3">
    <source>
        <dbReference type="ARBA" id="ARBA00023136"/>
    </source>
</evidence>
<feature type="transmembrane region" description="Helical" evidence="4">
    <location>
        <begin position="70"/>
        <end position="88"/>
    </location>
</feature>
<dbReference type="PROSITE" id="PS50850">
    <property type="entry name" value="MFS"/>
    <property type="match status" value="1"/>
</dbReference>
<organism evidence="6 7">
    <name type="scientific">Pseudoalteromonas denitrificans DSM 6059</name>
    <dbReference type="NCBI Taxonomy" id="1123010"/>
    <lineage>
        <taxon>Bacteria</taxon>
        <taxon>Pseudomonadati</taxon>
        <taxon>Pseudomonadota</taxon>
        <taxon>Gammaproteobacteria</taxon>
        <taxon>Alteromonadales</taxon>
        <taxon>Pseudoalteromonadaceae</taxon>
        <taxon>Pseudoalteromonas</taxon>
    </lineage>
</organism>
<dbReference type="OrthoDB" id="8558006at2"/>
<reference evidence="6 7" key="1">
    <citation type="submission" date="2016-10" db="EMBL/GenBank/DDBJ databases">
        <authorList>
            <person name="de Groot N.N."/>
        </authorList>
    </citation>
    <scope>NUCLEOTIDE SEQUENCE [LARGE SCALE GENOMIC DNA]</scope>
    <source>
        <strain evidence="6 7">DSM 6059</strain>
    </source>
</reference>
<name>A0A1I1M0L9_9GAMM</name>
<evidence type="ECO:0000259" key="5">
    <source>
        <dbReference type="PROSITE" id="PS50850"/>
    </source>
</evidence>
<accession>A0A1I1M0L9</accession>
<feature type="transmembrane region" description="Helical" evidence="4">
    <location>
        <begin position="296"/>
        <end position="315"/>
    </location>
</feature>
<evidence type="ECO:0000256" key="1">
    <source>
        <dbReference type="ARBA" id="ARBA00022692"/>
    </source>
</evidence>
<evidence type="ECO:0000256" key="4">
    <source>
        <dbReference type="SAM" id="Phobius"/>
    </source>
</evidence>
<feature type="transmembrane region" description="Helical" evidence="4">
    <location>
        <begin position="336"/>
        <end position="352"/>
    </location>
</feature>
<feature type="transmembrane region" description="Helical" evidence="4">
    <location>
        <begin position="43"/>
        <end position="63"/>
    </location>
</feature>
<dbReference type="PANTHER" id="PTHR23534:SF1">
    <property type="entry name" value="MAJOR FACILITATOR SUPERFAMILY PROTEIN"/>
    <property type="match status" value="1"/>
</dbReference>
<dbReference type="EMBL" id="FOLO01000017">
    <property type="protein sequence ID" value="SFC76113.1"/>
    <property type="molecule type" value="Genomic_DNA"/>
</dbReference>
<keyword evidence="3 4" id="KW-0472">Membrane</keyword>
<dbReference type="InterPro" id="IPR036259">
    <property type="entry name" value="MFS_trans_sf"/>
</dbReference>
<dbReference type="STRING" id="1123010.SAMN02745724_02494"/>
<gene>
    <name evidence="6" type="ORF">SAMN02745724_02494</name>
</gene>
<dbReference type="Gene3D" id="1.20.1250.20">
    <property type="entry name" value="MFS general substrate transporter like domains"/>
    <property type="match status" value="1"/>
</dbReference>
<keyword evidence="7" id="KW-1185">Reference proteome</keyword>
<evidence type="ECO:0000256" key="2">
    <source>
        <dbReference type="ARBA" id="ARBA00022989"/>
    </source>
</evidence>